<name>A0AAV5D8M8_ELECO</name>
<sequence length="70" mass="7868">MPKLEAMLASSVLNLVSNQIGAAIEGQVKLQRDFENDLRQMKMALESVEAVLKDAERRSIQEAAVRLWVK</sequence>
<dbReference type="GO" id="GO:0000166">
    <property type="term" value="F:nucleotide binding"/>
    <property type="evidence" value="ECO:0007669"/>
    <property type="project" value="UniProtKB-KW"/>
</dbReference>
<proteinExistence type="inferred from homology"/>
<evidence type="ECO:0000256" key="2">
    <source>
        <dbReference type="ARBA" id="ARBA00022614"/>
    </source>
</evidence>
<keyword evidence="8" id="KW-1185">Reference proteome</keyword>
<keyword evidence="5" id="KW-0611">Plant defense</keyword>
<dbReference type="AlphaFoldDB" id="A0AAV5D8M8"/>
<evidence type="ECO:0000313" key="8">
    <source>
        <dbReference type="Proteomes" id="UP001054889"/>
    </source>
</evidence>
<keyword evidence="2" id="KW-0433">Leucine-rich repeat</keyword>
<accession>A0AAV5D8M8</accession>
<evidence type="ECO:0000256" key="4">
    <source>
        <dbReference type="ARBA" id="ARBA00022741"/>
    </source>
</evidence>
<reference evidence="7" key="1">
    <citation type="journal article" date="2018" name="DNA Res.">
        <title>Multiple hybrid de novo genome assembly of finger millet, an orphan allotetraploid crop.</title>
        <authorList>
            <person name="Hatakeyama M."/>
            <person name="Aluri S."/>
            <person name="Balachadran M.T."/>
            <person name="Sivarajan S.R."/>
            <person name="Patrignani A."/>
            <person name="Gruter S."/>
            <person name="Poveda L."/>
            <person name="Shimizu-Inatsugi R."/>
            <person name="Baeten J."/>
            <person name="Francoijs K.J."/>
            <person name="Nataraja K.N."/>
            <person name="Reddy Y.A.N."/>
            <person name="Phadnis S."/>
            <person name="Ravikumar R.L."/>
            <person name="Schlapbach R."/>
            <person name="Sreeman S.M."/>
            <person name="Shimizu K.K."/>
        </authorList>
    </citation>
    <scope>NUCLEOTIDE SEQUENCE</scope>
</reference>
<evidence type="ECO:0000256" key="5">
    <source>
        <dbReference type="ARBA" id="ARBA00022821"/>
    </source>
</evidence>
<keyword evidence="4" id="KW-0547">Nucleotide-binding</keyword>
<reference evidence="7" key="2">
    <citation type="submission" date="2021-12" db="EMBL/GenBank/DDBJ databases">
        <title>Resequencing data analysis of finger millet.</title>
        <authorList>
            <person name="Hatakeyama M."/>
            <person name="Aluri S."/>
            <person name="Balachadran M.T."/>
            <person name="Sivarajan S.R."/>
            <person name="Poveda L."/>
            <person name="Shimizu-Inatsugi R."/>
            <person name="Schlapbach R."/>
            <person name="Sreeman S.M."/>
            <person name="Shimizu K.K."/>
        </authorList>
    </citation>
    <scope>NUCLEOTIDE SEQUENCE</scope>
</reference>
<feature type="domain" description="Disease resistance N-terminal" evidence="6">
    <location>
        <begin position="12"/>
        <end position="70"/>
    </location>
</feature>
<gene>
    <name evidence="7" type="primary">ga24487</name>
    <name evidence="7" type="ORF">PR202_ga24487</name>
</gene>
<dbReference type="Gene3D" id="1.20.5.4130">
    <property type="match status" value="1"/>
</dbReference>
<organism evidence="7 8">
    <name type="scientific">Eleusine coracana subsp. coracana</name>
    <dbReference type="NCBI Taxonomy" id="191504"/>
    <lineage>
        <taxon>Eukaryota</taxon>
        <taxon>Viridiplantae</taxon>
        <taxon>Streptophyta</taxon>
        <taxon>Embryophyta</taxon>
        <taxon>Tracheophyta</taxon>
        <taxon>Spermatophyta</taxon>
        <taxon>Magnoliopsida</taxon>
        <taxon>Liliopsida</taxon>
        <taxon>Poales</taxon>
        <taxon>Poaceae</taxon>
        <taxon>PACMAD clade</taxon>
        <taxon>Chloridoideae</taxon>
        <taxon>Cynodonteae</taxon>
        <taxon>Eleusininae</taxon>
        <taxon>Eleusine</taxon>
    </lineage>
</organism>
<dbReference type="Proteomes" id="UP001054889">
    <property type="component" value="Unassembled WGS sequence"/>
</dbReference>
<evidence type="ECO:0000256" key="3">
    <source>
        <dbReference type="ARBA" id="ARBA00022737"/>
    </source>
</evidence>
<comment type="similarity">
    <text evidence="1">Belongs to the disease resistance NB-LRR family.</text>
</comment>
<evidence type="ECO:0000256" key="1">
    <source>
        <dbReference type="ARBA" id="ARBA00008894"/>
    </source>
</evidence>
<dbReference type="InterPro" id="IPR041118">
    <property type="entry name" value="Rx_N"/>
</dbReference>
<dbReference type="EMBL" id="BQKI01000013">
    <property type="protein sequence ID" value="GJN06731.1"/>
    <property type="molecule type" value="Genomic_DNA"/>
</dbReference>
<dbReference type="GO" id="GO:0006952">
    <property type="term" value="P:defense response"/>
    <property type="evidence" value="ECO:0007669"/>
    <property type="project" value="UniProtKB-KW"/>
</dbReference>
<comment type="caution">
    <text evidence="7">The sequence shown here is derived from an EMBL/GenBank/DDBJ whole genome shotgun (WGS) entry which is preliminary data.</text>
</comment>
<evidence type="ECO:0000313" key="7">
    <source>
        <dbReference type="EMBL" id="GJN06731.1"/>
    </source>
</evidence>
<evidence type="ECO:0000259" key="6">
    <source>
        <dbReference type="Pfam" id="PF18052"/>
    </source>
</evidence>
<protein>
    <recommendedName>
        <fullName evidence="6">Disease resistance N-terminal domain-containing protein</fullName>
    </recommendedName>
</protein>
<dbReference type="Pfam" id="PF18052">
    <property type="entry name" value="Rx_N"/>
    <property type="match status" value="1"/>
</dbReference>
<keyword evidence="3" id="KW-0677">Repeat</keyword>